<protein>
    <recommendedName>
        <fullName evidence="1">AB hydrolase-1 domain-containing protein</fullName>
    </recommendedName>
</protein>
<sequence length="287" mass="32645">MKHYRQIYQQAKDLTQLDSAAINDLLWKLICYAPKLPLRLAQEELLNKATPFQLTVTDTYFSKKQLVFNGFKWGNGKKKILLTHGWSSKAADFSAVIEELLKLDDVEITAFDAPGNGSSPAELSNLILYIEAIREIINQYGRPAIVIGHSLGAMANVIALQQAGIKPDLLISIAPVIRLKALFCNMMNSVSVPEHLQADFFKSFEAVFNRPASDYDLDTYYNFDQDLNHWIAYDEDDSVVDSTYLLAFLKDRPWIKSENYKGAGHEKLIKHPPLLHELIRHYFPITL</sequence>
<dbReference type="Proteomes" id="UP000032049">
    <property type="component" value="Unassembled WGS sequence"/>
</dbReference>
<reference evidence="2 3" key="1">
    <citation type="submission" date="2015-01" db="EMBL/GenBank/DDBJ databases">
        <title>Draft genome sequence of Pedobacter sp. NL19 isolated from sludge of an effluent treatment pond in an abandoned uranium mine.</title>
        <authorList>
            <person name="Santos T."/>
            <person name="Caetano T."/>
            <person name="Covas C."/>
            <person name="Cruz A."/>
            <person name="Mendo S."/>
        </authorList>
    </citation>
    <scope>NUCLEOTIDE SEQUENCE [LARGE SCALE GENOMIC DNA]</scope>
    <source>
        <strain evidence="2 3">NL19</strain>
    </source>
</reference>
<dbReference type="Pfam" id="PF12697">
    <property type="entry name" value="Abhydrolase_6"/>
    <property type="match status" value="1"/>
</dbReference>
<evidence type="ECO:0000313" key="2">
    <source>
        <dbReference type="EMBL" id="KIO77202.1"/>
    </source>
</evidence>
<gene>
    <name evidence="2" type="ORF">TH53_11000</name>
</gene>
<dbReference type="SUPFAM" id="SSF53474">
    <property type="entry name" value="alpha/beta-Hydrolases"/>
    <property type="match status" value="1"/>
</dbReference>
<feature type="domain" description="AB hydrolase-1" evidence="1">
    <location>
        <begin position="80"/>
        <end position="222"/>
    </location>
</feature>
<organism evidence="2 3">
    <name type="scientific">Pedobacter lusitanus</name>
    <dbReference type="NCBI Taxonomy" id="1503925"/>
    <lineage>
        <taxon>Bacteria</taxon>
        <taxon>Pseudomonadati</taxon>
        <taxon>Bacteroidota</taxon>
        <taxon>Sphingobacteriia</taxon>
        <taxon>Sphingobacteriales</taxon>
        <taxon>Sphingobacteriaceae</taxon>
        <taxon>Pedobacter</taxon>
    </lineage>
</organism>
<dbReference type="AlphaFoldDB" id="A0A0D0GIW5"/>
<dbReference type="InterPro" id="IPR029058">
    <property type="entry name" value="AB_hydrolase_fold"/>
</dbReference>
<dbReference type="RefSeq" id="WP_041881911.1">
    <property type="nucleotide sequence ID" value="NZ_CP157278.1"/>
</dbReference>
<comment type="caution">
    <text evidence="2">The sequence shown here is derived from an EMBL/GenBank/DDBJ whole genome shotgun (WGS) entry which is preliminary data.</text>
</comment>
<name>A0A0D0GIW5_9SPHI</name>
<dbReference type="OrthoDB" id="1490177at2"/>
<dbReference type="InterPro" id="IPR000073">
    <property type="entry name" value="AB_hydrolase_1"/>
</dbReference>
<keyword evidence="3" id="KW-1185">Reference proteome</keyword>
<dbReference type="EMBL" id="JXRA01000044">
    <property type="protein sequence ID" value="KIO77202.1"/>
    <property type="molecule type" value="Genomic_DNA"/>
</dbReference>
<accession>A0A0D0GIW5</accession>
<proteinExistence type="predicted"/>
<evidence type="ECO:0000313" key="3">
    <source>
        <dbReference type="Proteomes" id="UP000032049"/>
    </source>
</evidence>
<evidence type="ECO:0000259" key="1">
    <source>
        <dbReference type="Pfam" id="PF12697"/>
    </source>
</evidence>
<dbReference type="STRING" id="1503925.TH53_11000"/>
<dbReference type="Gene3D" id="3.40.50.1820">
    <property type="entry name" value="alpha/beta hydrolase"/>
    <property type="match status" value="1"/>
</dbReference>